<organism evidence="20 21">
    <name type="scientific">Conchiformibius kuhniae</name>
    <dbReference type="NCBI Taxonomy" id="211502"/>
    <lineage>
        <taxon>Bacteria</taxon>
        <taxon>Pseudomonadati</taxon>
        <taxon>Pseudomonadota</taxon>
        <taxon>Betaproteobacteria</taxon>
        <taxon>Neisseriales</taxon>
        <taxon>Neisseriaceae</taxon>
        <taxon>Conchiformibius</taxon>
    </lineage>
</organism>
<dbReference type="PANTHER" id="PTHR46382:SF1">
    <property type="entry name" value="PHOSPHATIDATE CYTIDYLYLTRANSFERASE"/>
    <property type="match status" value="1"/>
</dbReference>
<feature type="transmembrane region" description="Helical" evidence="19">
    <location>
        <begin position="108"/>
        <end position="126"/>
    </location>
</feature>
<reference evidence="20" key="1">
    <citation type="journal article" date="2022" name="Res Sq">
        <title>Evolution of multicellular longitudinally dividing oral cavity symbionts (Neisseriaceae).</title>
        <authorList>
            <person name="Nyongesa S."/>
            <person name="Weber P."/>
            <person name="Bernet E."/>
            <person name="Pullido F."/>
            <person name="Nieckarz M."/>
            <person name="Delaby M."/>
            <person name="Nieves C."/>
            <person name="Viehboeck T."/>
            <person name="Krause N."/>
            <person name="Rivera-Millot A."/>
            <person name="Nakamura A."/>
            <person name="Vischer N."/>
            <person name="VanNieuwenhze M."/>
            <person name="Brun Y."/>
            <person name="Cava F."/>
            <person name="Bulgheresi S."/>
            <person name="Veyrier F."/>
        </authorList>
    </citation>
    <scope>NUCLEOTIDE SEQUENCE</scope>
    <source>
        <strain evidence="20">17694</strain>
    </source>
</reference>
<evidence type="ECO:0000256" key="19">
    <source>
        <dbReference type="SAM" id="Phobius"/>
    </source>
</evidence>
<dbReference type="GO" id="GO:0016024">
    <property type="term" value="P:CDP-diacylglycerol biosynthetic process"/>
    <property type="evidence" value="ECO:0007669"/>
    <property type="project" value="TreeGrafter"/>
</dbReference>
<feature type="transmembrane region" description="Helical" evidence="19">
    <location>
        <begin position="198"/>
        <end position="217"/>
    </location>
</feature>
<keyword evidence="14" id="KW-0443">Lipid metabolism</keyword>
<sequence length="266" mass="28964">MLKQRILTALVLLPLMLAMLFGAGEGLWAAFAALMVLAALWEFSRICGFNGKQQTVYTASAGVFLLLAYCGNWQLPALAWAGVLLFWLVCVPFWLYRKWAWRGVRVRTASAGLLMLLPLWFALRQLRQDEGAWLLLAVMGVVWVADVAAYFAGKRWGRRKLAPAVSPGKTWEGAAGGLAAVAAYALLVRGAWQETGMAGIWLMPLLLAALSIVGDLFESWLKRTANMKDSSNLLPGHGGVLDRIDGLTAVVCVYAALRALLQPAGM</sequence>
<evidence type="ECO:0000256" key="2">
    <source>
        <dbReference type="ARBA" id="ARBA00004651"/>
    </source>
</evidence>
<keyword evidence="9" id="KW-0444">Lipid biosynthesis</keyword>
<evidence type="ECO:0000256" key="16">
    <source>
        <dbReference type="ARBA" id="ARBA00023209"/>
    </source>
</evidence>
<evidence type="ECO:0000256" key="10">
    <source>
        <dbReference type="ARBA" id="ARBA00022679"/>
    </source>
</evidence>
<evidence type="ECO:0000256" key="1">
    <source>
        <dbReference type="ARBA" id="ARBA00001698"/>
    </source>
</evidence>
<protein>
    <recommendedName>
        <fullName evidence="7 18">Phosphatidate cytidylyltransferase</fullName>
        <ecNumber evidence="6 18">2.7.7.41</ecNumber>
    </recommendedName>
</protein>
<keyword evidence="10 18" id="KW-0808">Transferase</keyword>
<evidence type="ECO:0000256" key="6">
    <source>
        <dbReference type="ARBA" id="ARBA00012487"/>
    </source>
</evidence>
<evidence type="ECO:0000256" key="12">
    <source>
        <dbReference type="ARBA" id="ARBA00022695"/>
    </source>
</evidence>
<keyword evidence="15 19" id="KW-0472">Membrane</keyword>
<evidence type="ECO:0000256" key="7">
    <source>
        <dbReference type="ARBA" id="ARBA00019373"/>
    </source>
</evidence>
<evidence type="ECO:0000256" key="18">
    <source>
        <dbReference type="RuleBase" id="RU003938"/>
    </source>
</evidence>
<keyword evidence="8" id="KW-1003">Cell membrane</keyword>
<evidence type="ECO:0000256" key="3">
    <source>
        <dbReference type="ARBA" id="ARBA00005119"/>
    </source>
</evidence>
<keyword evidence="11 18" id="KW-0812">Transmembrane</keyword>
<dbReference type="AlphaFoldDB" id="A0A8T9MTD7"/>
<evidence type="ECO:0000256" key="15">
    <source>
        <dbReference type="ARBA" id="ARBA00023136"/>
    </source>
</evidence>
<dbReference type="KEGG" id="ckh:LVJ77_08400"/>
<comment type="pathway">
    <text evidence="3 18">Phospholipid metabolism; CDP-diacylglycerol biosynthesis; CDP-diacylglycerol from sn-glycerol 3-phosphate: step 3/3.</text>
</comment>
<feature type="transmembrane region" description="Helical" evidence="19">
    <location>
        <begin position="55"/>
        <end position="71"/>
    </location>
</feature>
<keyword evidence="12 18" id="KW-0548">Nucleotidyltransferase</keyword>
<keyword evidence="13 19" id="KW-1133">Transmembrane helix</keyword>
<keyword evidence="16" id="KW-0594">Phospholipid biosynthesis</keyword>
<comment type="similarity">
    <text evidence="5 18">Belongs to the CDS family.</text>
</comment>
<accession>A0A8T9MTD7</accession>
<feature type="transmembrane region" description="Helical" evidence="19">
    <location>
        <begin position="27"/>
        <end position="43"/>
    </location>
</feature>
<evidence type="ECO:0000256" key="13">
    <source>
        <dbReference type="ARBA" id="ARBA00022989"/>
    </source>
</evidence>
<name>A0A8T9MTD7_9NEIS</name>
<keyword evidence="17" id="KW-1208">Phospholipid metabolism</keyword>
<evidence type="ECO:0000256" key="11">
    <source>
        <dbReference type="ARBA" id="ARBA00022692"/>
    </source>
</evidence>
<dbReference type="GO" id="GO:0004605">
    <property type="term" value="F:phosphatidate cytidylyltransferase activity"/>
    <property type="evidence" value="ECO:0007669"/>
    <property type="project" value="UniProtKB-EC"/>
</dbReference>
<evidence type="ECO:0000256" key="5">
    <source>
        <dbReference type="ARBA" id="ARBA00010185"/>
    </source>
</evidence>
<evidence type="ECO:0000313" key="21">
    <source>
        <dbReference type="Proteomes" id="UP000831534"/>
    </source>
</evidence>
<comment type="subcellular location">
    <subcellularLocation>
        <location evidence="2">Cell membrane</location>
        <topology evidence="2">Multi-pass membrane protein</topology>
    </subcellularLocation>
</comment>
<dbReference type="RefSeq" id="WP_027009550.1">
    <property type="nucleotide sequence ID" value="NZ_CP091521.1"/>
</dbReference>
<feature type="transmembrane region" description="Helical" evidence="19">
    <location>
        <begin position="132"/>
        <end position="152"/>
    </location>
</feature>
<evidence type="ECO:0000256" key="17">
    <source>
        <dbReference type="ARBA" id="ARBA00023264"/>
    </source>
</evidence>
<evidence type="ECO:0000256" key="8">
    <source>
        <dbReference type="ARBA" id="ARBA00022475"/>
    </source>
</evidence>
<comment type="pathway">
    <text evidence="4">Lipid metabolism.</text>
</comment>
<evidence type="ECO:0000256" key="9">
    <source>
        <dbReference type="ARBA" id="ARBA00022516"/>
    </source>
</evidence>
<dbReference type="EC" id="2.7.7.41" evidence="6 18"/>
<feature type="transmembrane region" description="Helical" evidence="19">
    <location>
        <begin position="173"/>
        <end position="192"/>
    </location>
</feature>
<gene>
    <name evidence="20" type="ORF">LVJ77_08400</name>
</gene>
<evidence type="ECO:0000313" key="20">
    <source>
        <dbReference type="EMBL" id="UOP04354.1"/>
    </source>
</evidence>
<dbReference type="InterPro" id="IPR000374">
    <property type="entry name" value="PC_trans"/>
</dbReference>
<keyword evidence="21" id="KW-1185">Reference proteome</keyword>
<dbReference type="PROSITE" id="PS01315">
    <property type="entry name" value="CDS"/>
    <property type="match status" value="1"/>
</dbReference>
<proteinExistence type="inferred from homology"/>
<evidence type="ECO:0000256" key="4">
    <source>
        <dbReference type="ARBA" id="ARBA00005189"/>
    </source>
</evidence>
<dbReference type="Pfam" id="PF01148">
    <property type="entry name" value="CTP_transf_1"/>
    <property type="match status" value="1"/>
</dbReference>
<dbReference type="Proteomes" id="UP000831534">
    <property type="component" value="Chromosome"/>
</dbReference>
<feature type="transmembrane region" description="Helical" evidence="19">
    <location>
        <begin position="77"/>
        <end position="96"/>
    </location>
</feature>
<comment type="catalytic activity">
    <reaction evidence="1 18">
        <text>a 1,2-diacyl-sn-glycero-3-phosphate + CTP + H(+) = a CDP-1,2-diacyl-sn-glycerol + diphosphate</text>
        <dbReference type="Rhea" id="RHEA:16229"/>
        <dbReference type="ChEBI" id="CHEBI:15378"/>
        <dbReference type="ChEBI" id="CHEBI:33019"/>
        <dbReference type="ChEBI" id="CHEBI:37563"/>
        <dbReference type="ChEBI" id="CHEBI:58332"/>
        <dbReference type="ChEBI" id="CHEBI:58608"/>
        <dbReference type="EC" id="2.7.7.41"/>
    </reaction>
</comment>
<reference evidence="20" key="2">
    <citation type="submission" date="2024-09" db="EMBL/GenBank/DDBJ databases">
        <authorList>
            <person name="Veyrier F.J."/>
        </authorList>
    </citation>
    <scope>NUCLEOTIDE SEQUENCE</scope>
    <source>
        <strain evidence="20">17694</strain>
    </source>
</reference>
<dbReference type="GO" id="GO:0005886">
    <property type="term" value="C:plasma membrane"/>
    <property type="evidence" value="ECO:0007669"/>
    <property type="project" value="UniProtKB-SubCell"/>
</dbReference>
<dbReference type="PANTHER" id="PTHR46382">
    <property type="entry name" value="PHOSPHATIDATE CYTIDYLYLTRANSFERASE"/>
    <property type="match status" value="1"/>
</dbReference>
<evidence type="ECO:0000256" key="14">
    <source>
        <dbReference type="ARBA" id="ARBA00023098"/>
    </source>
</evidence>
<dbReference type="EMBL" id="CP091521">
    <property type="protein sequence ID" value="UOP04354.1"/>
    <property type="molecule type" value="Genomic_DNA"/>
</dbReference>